<dbReference type="Pfam" id="PF01979">
    <property type="entry name" value="Amidohydro_1"/>
    <property type="match status" value="1"/>
</dbReference>
<dbReference type="InterPro" id="IPR011059">
    <property type="entry name" value="Metal-dep_hydrolase_composite"/>
</dbReference>
<organism evidence="2 3">
    <name type="scientific">Herbiconiux daphne</name>
    <dbReference type="NCBI Taxonomy" id="2970914"/>
    <lineage>
        <taxon>Bacteria</taxon>
        <taxon>Bacillati</taxon>
        <taxon>Actinomycetota</taxon>
        <taxon>Actinomycetes</taxon>
        <taxon>Micrococcales</taxon>
        <taxon>Microbacteriaceae</taxon>
        <taxon>Herbiconiux</taxon>
    </lineage>
</organism>
<evidence type="ECO:0000259" key="1">
    <source>
        <dbReference type="Pfam" id="PF01979"/>
    </source>
</evidence>
<proteinExistence type="predicted"/>
<evidence type="ECO:0000313" key="2">
    <source>
        <dbReference type="EMBL" id="MCS5735816.1"/>
    </source>
</evidence>
<dbReference type="Proteomes" id="UP001165586">
    <property type="component" value="Unassembled WGS sequence"/>
</dbReference>
<feature type="domain" description="Amidohydrolase-related" evidence="1">
    <location>
        <begin position="69"/>
        <end position="417"/>
    </location>
</feature>
<name>A0ABT2H7A3_9MICO</name>
<dbReference type="RefSeq" id="WP_259540977.1">
    <property type="nucleotide sequence ID" value="NZ_JANLCJ010000009.1"/>
</dbReference>
<dbReference type="PANTHER" id="PTHR43135">
    <property type="entry name" value="ALPHA-D-RIBOSE 1-METHYLPHOSPHONATE 5-TRIPHOSPHATE DIPHOSPHATASE"/>
    <property type="match status" value="1"/>
</dbReference>
<dbReference type="Gene3D" id="3.20.20.140">
    <property type="entry name" value="Metal-dependent hydrolases"/>
    <property type="match status" value="1"/>
</dbReference>
<accession>A0ABT2H7A3</accession>
<dbReference type="SUPFAM" id="SSF51338">
    <property type="entry name" value="Composite domain of metallo-dependent hydrolases"/>
    <property type="match status" value="1"/>
</dbReference>
<evidence type="ECO:0000313" key="3">
    <source>
        <dbReference type="Proteomes" id="UP001165586"/>
    </source>
</evidence>
<sequence>MRNTNLPDPTPGMAGSDAPLWLVNGHVVDVIGTTVRRDVNVEIADGVIRTITADAAPDGAATVDLGGRYLAPGLISVHTHLTIVYPFDETDIHETSAQSVLRGASRARDALHAGVTTVRTLDEQNQADIEIRKGVAAGWLEAPRIFASGRAIGITGGHGKGMACVYADGHDGFLKAARSELEAGADHIKVFITGGIAHADESFNGAQMTTDEMRAVVRATKEQDTYVVAHAGGGEAIREAISVGINAFEHGYDLDDETVDMMAAHRSYLTPTLSVTSSPVWMRDHGFTEWQIALAQKVHPKHLASIQRAFSRAITTADQLDDDGIRIVAGTDYLPGEPHDGTSCAVKEMEYLEQAGLPVGAALRAGTWEAARLLRAEDRIGSVAEGLAADLIVLDDDPTSTVSALRTIGTVIQEGRIVRTDLSIPAPRTTTGGHL</sequence>
<gene>
    <name evidence="2" type="ORF">N1032_18915</name>
</gene>
<dbReference type="SUPFAM" id="SSF51556">
    <property type="entry name" value="Metallo-dependent hydrolases"/>
    <property type="match status" value="1"/>
</dbReference>
<protein>
    <submittedName>
        <fullName evidence="2">Amidohydrolase family protein</fullName>
    </submittedName>
</protein>
<dbReference type="PANTHER" id="PTHR43135:SF3">
    <property type="entry name" value="ALPHA-D-RIBOSE 1-METHYLPHOSPHONATE 5-TRIPHOSPHATE DIPHOSPHATASE"/>
    <property type="match status" value="1"/>
</dbReference>
<dbReference type="CDD" id="cd01299">
    <property type="entry name" value="Met_dep_hydrolase_A"/>
    <property type="match status" value="1"/>
</dbReference>
<keyword evidence="3" id="KW-1185">Reference proteome</keyword>
<reference evidence="2" key="1">
    <citation type="submission" date="2022-08" db="EMBL/GenBank/DDBJ databases">
        <authorList>
            <person name="Deng Y."/>
            <person name="Han X.-F."/>
            <person name="Zhang Y.-Q."/>
        </authorList>
    </citation>
    <scope>NUCLEOTIDE SEQUENCE</scope>
    <source>
        <strain evidence="2">CPCC 203386</strain>
    </source>
</reference>
<dbReference type="InterPro" id="IPR032466">
    <property type="entry name" value="Metal_Hydrolase"/>
</dbReference>
<dbReference type="Gene3D" id="2.30.40.10">
    <property type="entry name" value="Urease, subunit C, domain 1"/>
    <property type="match status" value="1"/>
</dbReference>
<dbReference type="InterPro" id="IPR057744">
    <property type="entry name" value="OTAase-like"/>
</dbReference>
<comment type="caution">
    <text evidence="2">The sequence shown here is derived from an EMBL/GenBank/DDBJ whole genome shotgun (WGS) entry which is preliminary data.</text>
</comment>
<dbReference type="InterPro" id="IPR051781">
    <property type="entry name" value="Metallo-dep_Hydrolase"/>
</dbReference>
<dbReference type="InterPro" id="IPR006680">
    <property type="entry name" value="Amidohydro-rel"/>
</dbReference>
<dbReference type="EMBL" id="JANLCJ010000009">
    <property type="protein sequence ID" value="MCS5735816.1"/>
    <property type="molecule type" value="Genomic_DNA"/>
</dbReference>